<dbReference type="AlphaFoldDB" id="G0EM88"/>
<evidence type="ECO:0000313" key="1">
    <source>
        <dbReference type="EMBL" id="AEM21657.1"/>
    </source>
</evidence>
<organism evidence="1 2">
    <name type="scientific">Brachyspira intermedia (strain ATCC 51140 / PWS/A)</name>
    <name type="common">Serpulina intermedia</name>
    <dbReference type="NCBI Taxonomy" id="1045858"/>
    <lineage>
        <taxon>Bacteria</taxon>
        <taxon>Pseudomonadati</taxon>
        <taxon>Spirochaetota</taxon>
        <taxon>Spirochaetia</taxon>
        <taxon>Brachyspirales</taxon>
        <taxon>Brachyspiraceae</taxon>
        <taxon>Brachyspira</taxon>
    </lineage>
</organism>
<protein>
    <submittedName>
        <fullName evidence="1">Putative cytidylate kinase</fullName>
    </submittedName>
</protein>
<keyword evidence="2" id="KW-1185">Reference proteome</keyword>
<dbReference type="eggNOG" id="COG1102">
    <property type="taxonomic scope" value="Bacteria"/>
</dbReference>
<dbReference type="KEGG" id="bip:Bint_1034"/>
<reference evidence="1 2" key="1">
    <citation type="journal article" date="2011" name="BMC Genomics">
        <title>Complete genome sequence of Brachyspira intermedia reveals unique genomic features in Brachyspira species and phage-mediated horizontal gene transfer.</title>
        <authorList>
            <person name="Hafstrom T."/>
            <person name="Jansson D.S."/>
            <person name="Segerman B."/>
        </authorList>
    </citation>
    <scope>NUCLEOTIDE SEQUENCE [LARGE SCALE GENOMIC DNA]</scope>
    <source>
        <strain evidence="2">ATCC 51140 / PWS/A</strain>
    </source>
</reference>
<proteinExistence type="predicted"/>
<sequence length="210" mass="23837">MRYMLMSKNIVITISREFGSGGRYIGEMVAKDLNIPFYDKAIIEMASDKTGFSPEYIKENEQKLTGASLFNFAITGSYAGNMVFGNGESLQDTMFFAQSNVIKEVASKHSCVIVGRCANHILEGMENCINIFIYSDMENKIKRAVEEYKLDSANIEKILKERDKLRAKHYNYYTGKNWGDARNYHACLNSDFIGIDNTIELIENIAKSKL</sequence>
<name>G0EM88_BRAIP</name>
<dbReference type="Proteomes" id="UP000008522">
    <property type="component" value="Chromosome"/>
</dbReference>
<dbReference type="Pfam" id="PF13189">
    <property type="entry name" value="Cytidylate_kin2"/>
    <property type="match status" value="1"/>
</dbReference>
<dbReference type="InterPro" id="IPR027417">
    <property type="entry name" value="P-loop_NTPase"/>
</dbReference>
<keyword evidence="1" id="KW-0418">Kinase</keyword>
<dbReference type="HOGENOM" id="CLU_065155_3_1_12"/>
<dbReference type="GO" id="GO:0016301">
    <property type="term" value="F:kinase activity"/>
    <property type="evidence" value="ECO:0007669"/>
    <property type="project" value="UniProtKB-KW"/>
</dbReference>
<evidence type="ECO:0000313" key="2">
    <source>
        <dbReference type="Proteomes" id="UP000008522"/>
    </source>
</evidence>
<gene>
    <name evidence="1" type="ordered locus">Bint_1034</name>
</gene>
<dbReference type="PATRIC" id="fig|1045858.4.peg.1034"/>
<accession>G0EM88</accession>
<dbReference type="Gene3D" id="3.40.50.300">
    <property type="entry name" value="P-loop containing nucleotide triphosphate hydrolases"/>
    <property type="match status" value="1"/>
</dbReference>
<keyword evidence="1" id="KW-0808">Transferase</keyword>
<dbReference type="EMBL" id="CP002874">
    <property type="protein sequence ID" value="AEM21657.1"/>
    <property type="molecule type" value="Genomic_DNA"/>
</dbReference>